<keyword evidence="1" id="KW-0732">Signal</keyword>
<dbReference type="SUPFAM" id="SSF48431">
    <property type="entry name" value="Lipovitellin-phosvitin complex, superhelical domain"/>
    <property type="match status" value="1"/>
</dbReference>
<evidence type="ECO:0008006" key="9">
    <source>
        <dbReference type="Google" id="ProtNLM"/>
    </source>
</evidence>
<dbReference type="GO" id="GO:0005319">
    <property type="term" value="F:lipid transporter activity"/>
    <property type="evidence" value="ECO:0007669"/>
    <property type="project" value="InterPro"/>
</dbReference>
<dbReference type="InterPro" id="IPR015816">
    <property type="entry name" value="Vitellinogen_b-sht_N"/>
</dbReference>
<reference evidence="7 8" key="1">
    <citation type="submission" date="2019-08" db="EMBL/GenBank/DDBJ databases">
        <title>Whole genome of Aphis craccivora.</title>
        <authorList>
            <person name="Voronova N.V."/>
            <person name="Shulinski R.S."/>
            <person name="Bandarenka Y.V."/>
            <person name="Zhorov D.G."/>
            <person name="Warner D."/>
        </authorList>
    </citation>
    <scope>NUCLEOTIDE SEQUENCE [LARGE SCALE GENOMIC DNA]</scope>
    <source>
        <strain evidence="7">180601</strain>
        <tissue evidence="7">Whole Body</tissue>
    </source>
</reference>
<dbReference type="PANTHER" id="PTHR23345">
    <property type="entry name" value="VITELLOGENIN-RELATED"/>
    <property type="match status" value="1"/>
</dbReference>
<evidence type="ECO:0000256" key="2">
    <source>
        <dbReference type="ARBA" id="ARBA00023180"/>
    </source>
</evidence>
<dbReference type="SMART" id="SM01169">
    <property type="entry name" value="DUF1943"/>
    <property type="match status" value="1"/>
</dbReference>
<dbReference type="InterPro" id="IPR015817">
    <property type="entry name" value="Vitellinogen_open_b-sht_sub1"/>
</dbReference>
<dbReference type="InterPro" id="IPR001747">
    <property type="entry name" value="Vitellogenin_N"/>
</dbReference>
<feature type="domain" description="Vitellogenin" evidence="5">
    <location>
        <begin position="53"/>
        <end position="685"/>
    </location>
</feature>
<keyword evidence="2" id="KW-0325">Glycoprotein</keyword>
<dbReference type="EMBL" id="VUJU01000227">
    <property type="protein sequence ID" value="KAF0771969.1"/>
    <property type="molecule type" value="Genomic_DNA"/>
</dbReference>
<evidence type="ECO:0000259" key="6">
    <source>
        <dbReference type="PROSITE" id="PS51233"/>
    </source>
</evidence>
<dbReference type="InterPro" id="IPR015819">
    <property type="entry name" value="Lipid_transp_b-sht_shell"/>
</dbReference>
<dbReference type="Gene3D" id="1.25.10.20">
    <property type="entry name" value="Vitellinogen, superhelical"/>
    <property type="match status" value="1"/>
</dbReference>
<dbReference type="InterPro" id="IPR050733">
    <property type="entry name" value="Vitellogenin/Apolipophorin"/>
</dbReference>
<protein>
    <recommendedName>
        <fullName evidence="9">Apolipophorin</fullName>
    </recommendedName>
</protein>
<name>A0A6G0ZLK7_APHCR</name>
<feature type="domain" description="VWFD" evidence="6">
    <location>
        <begin position="2405"/>
        <end position="2572"/>
    </location>
</feature>
<evidence type="ECO:0000256" key="1">
    <source>
        <dbReference type="ARBA" id="ARBA00022729"/>
    </source>
</evidence>
<feature type="coiled-coil region" evidence="4">
    <location>
        <begin position="2191"/>
        <end position="2222"/>
    </location>
</feature>
<dbReference type="PANTHER" id="PTHR23345:SF36">
    <property type="entry name" value="APOLIPOPHORINS"/>
    <property type="match status" value="1"/>
</dbReference>
<evidence type="ECO:0000259" key="5">
    <source>
        <dbReference type="PROSITE" id="PS51211"/>
    </source>
</evidence>
<sequence length="2960" mass="337138">MLRSIASIKSFHDKFFFSYTDPLKDVIKEDSEESEVLCSTECTDGISNNNILFDENRKYGYLFSGKSAIIAPTDTEEGISEVLIKGRATVIGTQKCGAVLYLKQIEITQGSNTYGREVLRELEGYPVLFSYNNGKVGRNICSIPQDSTASLNLKRALISALQVSSIQENQKEFFETDIQGTCNTTYYPYWTSSDSQFTVTKDKDLTQCTGYDKINLLGLSSTAQSYPIYGDSPFSSAVQHSEIKIKQSTLISVTNEETFLYQPFSAVDVVTKIMVSMTMQLTKMSTIQPPVLTRLSKSRSIVFEKPTAIIGLADADALVTATKLALDKLEPIVDENGANSFSNLVQLLKVAKKDDILSAFNMIMSGSTGFENTKVAEEIFIDALMAANSGESIEAVVELIDSHQLSDSLTISWFNNLANAKHPTKEAVVKASSLLDGRALKEGYLGVGALLRQYLYDTQDFYCTEVANTLDNLGKPLMKAGHGPLSADDEDLIIASLKSIGYVQYINSDLEDLIIQITMDKNTIQRIKAASLSMLKIYAKNPKVKKACEQIFTDNLVDSELRILAFKVFAINPTTSKASVIKDVLDDKTTQLQRSITMTTEKLRDIRAYLLSYLSNLQTTADEYKLDQKRFYEGIMIKSSKRSLNDILRYSQNLEYYHQFPLLHSGFLLDGEVIYSYNTFLARSSSASLKAYIFGRKYNIFDIDVRIENLEPLLEKLFGPEGYFARSKGSTFDNVKNYVTQAVNYAKNRQLNGVDSESYSQQTCENIPEEEMKKMYIDIALKLFGNDLGWFTFQGLECQITYQHIIDALLKHFDNSITDKKNIELNIRKQISIIDSETKYATCSGLPISLKIQATTAIKFDIATKFDLENYFKHPENSNFTLKLVPSGSLDLNAMLIIDGYIVDAGYKISSSLHSSTGSDFSFETVEEKGFEIVYGLPLDVLDILTIKSGAYSIVQEKGSQSIEIPLLSTDIEKQSYTRTFDQFEDIIGLSFYINYECPWNGELKSLLPLYGPSSFSLKIFKVDEKLTKYVVKGNYDFKTPTLKYIKCIFVTPDAATKRGLELLFVYDTNEHNKLVAEFKTPFTKIILQGTLVDSDEQKTIEVKYIDGSQHILSTGVKCEQVDSETMKYSPIFEAKYSTEMSDKTHKHHILSLFDIEGYVLVQRNMNPESHYPTKLTLRDIAVVTTKSRHSLQGSFTFENNEVLGDVSLTANSLAIKMNGLLSGNYPIFKLDFNLDMTRNEQPDQQLETDESYDNRPNSKFVALLYKVKTLNLLTSHELHIKSPYVYISNNHIRLDDDYLEANCDILIENSEPTIHGNISASNFLDVAFNANITVLPRTEDTGLFVHGFLENSLVSDSSNAGYRDLKYVQTKNINSSHLRFTSEYPQTFGKYQISTEHQSTDDSFTYTLLYDTYDGSKFTVDINILTNDITCNINFDSPNPEYKSYMLVRGWLETKNTYAFDTKVLWAGDQNLNYMNANGKMLFNGRQIHVSGNVDFPLAHLVNVHLSIKSKPDPKIKDGGFATVRCTSNNQVLLSEKFKYKLALNDDEFYVSGESIYDESQNIKPISFEILYKNYTDELHFTGRQIEYKIELEQNNQKILYHKRCEITKHVFNYRQIHKIDDEEQNIMMDLNYNITSASDWSYKLASKVNSPSIFNYLANSDENVLEFNSYVTFGNNSLDQEHTLKMYSTQILIDSYKIKWFTNYEKTAFKLLYNKREIRGLAYYSLDQINGGYNLKYEGRLWLDAKKDPNSESTLSINNYFTIQDGLSAGSAIKIYVPLFNDKEMGITTDVKMFKSWENPLYILLELDIFPTTEQTLKLHTSLNRDVQDDGVLYSASLMAESEGMKLDYGIKDAIFISSDKWGKYLDIRFIDSNNTVKPIQLHFELVPKGFKNKINILDIAVVDVDSTITVKDGVLNTRSNIHYNERPYSFELLVTSNPSFKFIMEWKDKIGNHEELMVEGSIVMDESAVISATRIQNNDKEVMPVGYVKKFLDEKHWWETTNHLSSEQSNEIWQSLKGQFIELFISVHGNIKNIVDVAKQQRRVRWREARKAQPLQYHALIKYSCDEAKQIFKEVWEDTYILQLPILTLNTTKAIFADVIECIDHNSHYFVNSIRYLNEKMGIYLKKMYKYYSYQADILRNKLVHDIDELMEQVELTLLDILKQLNLYTDEPVNDMQSSEPRSVKEYYDNVMDKFMKAIEELQEAINNIKDLTEDYIKSLSIYDLFHDQIEKLKSYPFKERLWEEIHKYLNELEMSAPTTDFASFVNALDKYINNVIHDIPVSQREIIALRNKGFILVKSMMFNFSNYVDHDRAMAIYNALRKLFNFGQTVLHIASPSTFQYPTDETPLLFDLNEYNMQVYHKYSNPSNLIPPYDGNVYLFVSKMYLKLLIHSSYYLIACIAQSVIINSIYIITYNSEAYSFMPYTGCYTLAEDFVNNKFSILAYYKNNVLTKLSVSTYNGEKYVLFSGGRVTVNGKDVDFPLINDNLKIWKDVYYFGIDIAVGVSIKCTLDFNIIQVFINGYHYGHVFGLLGSMYQEPKFDFKLPNGELSEDMVSFLLAYRQIGNTEPTYTDLLQTDQPLCSSLFSGKSTLRPFFQTISQTAYRTICNQIVSSATSEQDSLDKACLVAKAFVSMARQNFMSSCNIPDMCITTTVHERTIDATTNVQISEPNDVADIMILFEETVEIEETFSKILNPFIQQVKSNFNRKGINDVKFILIGYSGKGTDSEVHMYTTNEDDGITKILSNMPEWIESHIATTDDDAGTSRLQSQFIHSFKTVIGQNSKDKAYKLSADYPYRANADKVVLSVAQSLYDTQSSVIGVSQYTFNYVTSWYTKQGISFFLIAPINLNDVSDSDIFGASGVNTIYTISSPDGKYSDDGYTYSISLETNLVLMTSGTMYDSQFLTHTTSSQEKIFLQSLCKTIVGMSVTDSVVERSCSSSLYNGVMPYAKCVVVTT</sequence>
<gene>
    <name evidence="7" type="ORF">FWK35_00001531</name>
</gene>
<keyword evidence="3" id="KW-1015">Disulfide bond</keyword>
<evidence type="ECO:0000256" key="3">
    <source>
        <dbReference type="PROSITE-ProRule" id="PRU00557"/>
    </source>
</evidence>
<dbReference type="OrthoDB" id="6484170at2759"/>
<dbReference type="SUPFAM" id="SSF56968">
    <property type="entry name" value="Lipovitellin-phosvitin complex, beta-sheet shell regions"/>
    <property type="match status" value="2"/>
</dbReference>
<dbReference type="InterPro" id="IPR015255">
    <property type="entry name" value="Vitellinogen_open_b-sht"/>
</dbReference>
<proteinExistence type="predicted"/>
<comment type="caution">
    <text evidence="7">The sequence shown here is derived from an EMBL/GenBank/DDBJ whole genome shotgun (WGS) entry which is preliminary data.</text>
</comment>
<accession>A0A6G0ZLK7</accession>
<evidence type="ECO:0000313" key="7">
    <source>
        <dbReference type="EMBL" id="KAF0771969.1"/>
    </source>
</evidence>
<dbReference type="Gene3D" id="2.20.50.20">
    <property type="entry name" value="Lipovitellin. Chain A, domain 3"/>
    <property type="match status" value="1"/>
</dbReference>
<evidence type="ECO:0000313" key="8">
    <source>
        <dbReference type="Proteomes" id="UP000478052"/>
    </source>
</evidence>
<keyword evidence="4" id="KW-0175">Coiled coil</keyword>
<dbReference type="Pfam" id="PF01347">
    <property type="entry name" value="Vitellogenin_N"/>
    <property type="match status" value="1"/>
</dbReference>
<dbReference type="SMART" id="SM00638">
    <property type="entry name" value="LPD_N"/>
    <property type="match status" value="1"/>
</dbReference>
<organism evidence="7 8">
    <name type="scientific">Aphis craccivora</name>
    <name type="common">Cowpea aphid</name>
    <dbReference type="NCBI Taxonomy" id="307492"/>
    <lineage>
        <taxon>Eukaryota</taxon>
        <taxon>Metazoa</taxon>
        <taxon>Ecdysozoa</taxon>
        <taxon>Arthropoda</taxon>
        <taxon>Hexapoda</taxon>
        <taxon>Insecta</taxon>
        <taxon>Pterygota</taxon>
        <taxon>Neoptera</taxon>
        <taxon>Paraneoptera</taxon>
        <taxon>Hemiptera</taxon>
        <taxon>Sternorrhyncha</taxon>
        <taxon>Aphidomorpha</taxon>
        <taxon>Aphidoidea</taxon>
        <taxon>Aphididae</taxon>
        <taxon>Aphidini</taxon>
        <taxon>Aphis</taxon>
        <taxon>Aphis</taxon>
    </lineage>
</organism>
<dbReference type="Proteomes" id="UP000478052">
    <property type="component" value="Unassembled WGS sequence"/>
</dbReference>
<dbReference type="SMART" id="SM00216">
    <property type="entry name" value="VWD"/>
    <property type="match status" value="1"/>
</dbReference>
<dbReference type="Pfam" id="PF09172">
    <property type="entry name" value="Vit_open_b-sht"/>
    <property type="match status" value="1"/>
</dbReference>
<evidence type="ECO:0000256" key="4">
    <source>
        <dbReference type="SAM" id="Coils"/>
    </source>
</evidence>
<feature type="disulfide bond" evidence="3">
    <location>
        <begin position="182"/>
        <end position="208"/>
    </location>
</feature>
<dbReference type="Gene3D" id="2.20.80.10">
    <property type="entry name" value="Lipovitellin-phosvitin complex, chain A, domain 4"/>
    <property type="match status" value="1"/>
</dbReference>
<dbReference type="PROSITE" id="PS51233">
    <property type="entry name" value="VWFD"/>
    <property type="match status" value="1"/>
</dbReference>
<comment type="caution">
    <text evidence="3">Lacks conserved residue(s) required for the propagation of feature annotation.</text>
</comment>
<dbReference type="Gene3D" id="2.30.230.10">
    <property type="entry name" value="Lipovitellin, beta-sheet shell regions, chain A"/>
    <property type="match status" value="1"/>
</dbReference>
<dbReference type="InterPro" id="IPR011030">
    <property type="entry name" value="Lipovitellin_superhlx_dom"/>
</dbReference>
<dbReference type="PROSITE" id="PS51211">
    <property type="entry name" value="VITELLOGENIN"/>
    <property type="match status" value="1"/>
</dbReference>
<keyword evidence="8" id="KW-1185">Reference proteome</keyword>
<dbReference type="InterPro" id="IPR001846">
    <property type="entry name" value="VWF_type-D"/>
</dbReference>